<dbReference type="SUPFAM" id="SSF51735">
    <property type="entry name" value="NAD(P)-binding Rossmann-fold domains"/>
    <property type="match status" value="1"/>
</dbReference>
<dbReference type="Gene3D" id="3.40.50.720">
    <property type="entry name" value="NAD(P)-binding Rossmann-like Domain"/>
    <property type="match status" value="1"/>
</dbReference>
<protein>
    <submittedName>
        <fullName evidence="1">SDR family oxidoreductase</fullName>
    </submittedName>
</protein>
<comment type="caution">
    <text evidence="1">The sequence shown here is derived from an EMBL/GenBank/DDBJ whole genome shotgun (WGS) entry which is preliminary data.</text>
</comment>
<evidence type="ECO:0000313" key="2">
    <source>
        <dbReference type="Proteomes" id="UP001500827"/>
    </source>
</evidence>
<accession>A0ABP7LHZ5</accession>
<reference evidence="2" key="1">
    <citation type="journal article" date="2019" name="Int. J. Syst. Evol. Microbiol.">
        <title>The Global Catalogue of Microorganisms (GCM) 10K type strain sequencing project: providing services to taxonomists for standard genome sequencing and annotation.</title>
        <authorList>
            <consortium name="The Broad Institute Genomics Platform"/>
            <consortium name="The Broad Institute Genome Sequencing Center for Infectious Disease"/>
            <person name="Wu L."/>
            <person name="Ma J."/>
        </authorList>
    </citation>
    <scope>NUCLEOTIDE SEQUENCE [LARGE SCALE GENOMIC DNA]</scope>
    <source>
        <strain evidence="2">JCM 17543</strain>
    </source>
</reference>
<evidence type="ECO:0000313" key="1">
    <source>
        <dbReference type="EMBL" id="GAA3899788.1"/>
    </source>
</evidence>
<proteinExistence type="predicted"/>
<dbReference type="Proteomes" id="UP001500827">
    <property type="component" value="Unassembled WGS sequence"/>
</dbReference>
<dbReference type="PANTHER" id="PTHR45458:SF1">
    <property type="entry name" value="SHORT CHAIN DEHYDROGENASE"/>
    <property type="match status" value="1"/>
</dbReference>
<organism evidence="1 2">
    <name type="scientific">Sphingomonas limnosediminicola</name>
    <dbReference type="NCBI Taxonomy" id="940133"/>
    <lineage>
        <taxon>Bacteria</taxon>
        <taxon>Pseudomonadati</taxon>
        <taxon>Pseudomonadota</taxon>
        <taxon>Alphaproteobacteria</taxon>
        <taxon>Sphingomonadales</taxon>
        <taxon>Sphingomonadaceae</taxon>
        <taxon>Sphingomonas</taxon>
    </lineage>
</organism>
<dbReference type="PRINTS" id="PR00081">
    <property type="entry name" value="GDHRDH"/>
</dbReference>
<dbReference type="InterPro" id="IPR036291">
    <property type="entry name" value="NAD(P)-bd_dom_sf"/>
</dbReference>
<gene>
    <name evidence="1" type="ORF">GCM10022276_18300</name>
</gene>
<dbReference type="InterPro" id="IPR002347">
    <property type="entry name" value="SDR_fam"/>
</dbReference>
<name>A0ABP7LHZ5_9SPHN</name>
<sequence length="220" mass="23459">MPMPTVLITGANRGIGLEFARQYAADGWEVIATARQASPELDQVAARIEQLDMQNLDAVVALGSRIDRLDLLIANAGTWKPEQAQTAEDGRAWAAMLVTNTVAPYLLAKSVLRQVADAKGKLMALTSGMGSIGESSGGYAPYRSSKAALNMAWHALSVEAQRPGVVTAVLDPGWVKTRMGGANAPTPPEQSVSEMRALIERLGPDDSGGFFKRDGSRHAW</sequence>
<dbReference type="EMBL" id="BAABBM010000001">
    <property type="protein sequence ID" value="GAA3899788.1"/>
    <property type="molecule type" value="Genomic_DNA"/>
</dbReference>
<dbReference type="InterPro" id="IPR052184">
    <property type="entry name" value="SDR_enzymes"/>
</dbReference>
<keyword evidence="2" id="KW-1185">Reference proteome</keyword>
<dbReference type="CDD" id="cd05325">
    <property type="entry name" value="carb_red_sniffer_like_SDR_c"/>
    <property type="match status" value="1"/>
</dbReference>
<dbReference type="Pfam" id="PF00106">
    <property type="entry name" value="adh_short"/>
    <property type="match status" value="1"/>
</dbReference>
<dbReference type="PANTHER" id="PTHR45458">
    <property type="entry name" value="SHORT-CHAIN DEHYDROGENASE/REDUCTASE SDR"/>
    <property type="match status" value="1"/>
</dbReference>